<organism evidence="1 2">
    <name type="scientific">Paramecium sonneborni</name>
    <dbReference type="NCBI Taxonomy" id="65129"/>
    <lineage>
        <taxon>Eukaryota</taxon>
        <taxon>Sar</taxon>
        <taxon>Alveolata</taxon>
        <taxon>Ciliophora</taxon>
        <taxon>Intramacronucleata</taxon>
        <taxon>Oligohymenophorea</taxon>
        <taxon>Peniculida</taxon>
        <taxon>Parameciidae</taxon>
        <taxon>Paramecium</taxon>
    </lineage>
</organism>
<protein>
    <submittedName>
        <fullName evidence="1">Uncharacterized protein</fullName>
    </submittedName>
</protein>
<dbReference type="Proteomes" id="UP000692954">
    <property type="component" value="Unassembled WGS sequence"/>
</dbReference>
<sequence>MKTNLEEYNRIATAQYYSKSQELKKMNRREQVGKALDINPLFAEAYAL</sequence>
<keyword evidence="2" id="KW-1185">Reference proteome</keyword>
<accession>A0A8S1RFN3</accession>
<proteinExistence type="predicted"/>
<reference evidence="1" key="1">
    <citation type="submission" date="2021-01" db="EMBL/GenBank/DDBJ databases">
        <authorList>
            <consortium name="Genoscope - CEA"/>
            <person name="William W."/>
        </authorList>
    </citation>
    <scope>NUCLEOTIDE SEQUENCE</scope>
</reference>
<dbReference type="EMBL" id="CAJJDN010000173">
    <property type="protein sequence ID" value="CAD8127121.1"/>
    <property type="molecule type" value="Genomic_DNA"/>
</dbReference>
<evidence type="ECO:0000313" key="2">
    <source>
        <dbReference type="Proteomes" id="UP000692954"/>
    </source>
</evidence>
<gene>
    <name evidence="1" type="ORF">PSON_ATCC_30995.1.T1730043</name>
</gene>
<evidence type="ECO:0000313" key="1">
    <source>
        <dbReference type="EMBL" id="CAD8127121.1"/>
    </source>
</evidence>
<dbReference type="AlphaFoldDB" id="A0A8S1RFN3"/>
<name>A0A8S1RFN3_9CILI</name>
<comment type="caution">
    <text evidence="1">The sequence shown here is derived from an EMBL/GenBank/DDBJ whole genome shotgun (WGS) entry which is preliminary data.</text>
</comment>